<dbReference type="AlphaFoldDB" id="A0A6P8FYI0"/>
<dbReference type="RefSeq" id="XP_031428410.1">
    <property type="nucleotide sequence ID" value="XM_031572550.1"/>
</dbReference>
<dbReference type="GO" id="GO:0005737">
    <property type="term" value="C:cytoplasm"/>
    <property type="evidence" value="ECO:0007669"/>
    <property type="project" value="UniProtKB-SubCell"/>
</dbReference>
<evidence type="ECO:0000259" key="12">
    <source>
        <dbReference type="SMART" id="SM00249"/>
    </source>
</evidence>
<dbReference type="SMART" id="SM00249">
    <property type="entry name" value="PHD"/>
    <property type="match status" value="1"/>
</dbReference>
<feature type="domain" description="Zinc finger PHD-type" evidence="12">
    <location>
        <begin position="248"/>
        <end position="292"/>
    </location>
</feature>
<keyword evidence="13" id="KW-1185">Reference proteome</keyword>
<dbReference type="GO" id="GO:1901097">
    <property type="term" value="P:negative regulation of autophagosome maturation"/>
    <property type="evidence" value="ECO:0007669"/>
    <property type="project" value="TreeGrafter"/>
</dbReference>
<dbReference type="GeneID" id="105906668"/>
<dbReference type="Pfam" id="PF13831">
    <property type="entry name" value="PHD_2"/>
    <property type="match status" value="1"/>
</dbReference>
<evidence type="ECO:0000256" key="10">
    <source>
        <dbReference type="ARBA" id="ARBA00037988"/>
    </source>
</evidence>
<reference evidence="14" key="1">
    <citation type="submission" date="2025-08" db="UniProtKB">
        <authorList>
            <consortium name="RefSeq"/>
        </authorList>
    </citation>
    <scope>IDENTIFICATION</scope>
</reference>
<evidence type="ECO:0000256" key="5">
    <source>
        <dbReference type="ARBA" id="ARBA00022771"/>
    </source>
</evidence>
<proteinExistence type="inferred from homology"/>
<evidence type="ECO:0000313" key="14">
    <source>
        <dbReference type="RefSeq" id="XP_031428410.1"/>
    </source>
</evidence>
<evidence type="ECO:0000256" key="7">
    <source>
        <dbReference type="ARBA" id="ARBA00023006"/>
    </source>
</evidence>
<dbReference type="InterPro" id="IPR011011">
    <property type="entry name" value="Znf_FYVE_PHD"/>
</dbReference>
<dbReference type="GO" id="GO:0008270">
    <property type="term" value="F:zinc ion binding"/>
    <property type="evidence" value="ECO:0007669"/>
    <property type="project" value="UniProtKB-KW"/>
</dbReference>
<dbReference type="PROSITE" id="PS01359">
    <property type="entry name" value="ZF_PHD_1"/>
    <property type="match status" value="1"/>
</dbReference>
<keyword evidence="3" id="KW-0963">Cytoplasm</keyword>
<name>A0A6P8FYI0_CLUHA</name>
<dbReference type="InterPro" id="IPR001965">
    <property type="entry name" value="Znf_PHD"/>
</dbReference>
<feature type="region of interest" description="Disordered" evidence="11">
    <location>
        <begin position="65"/>
        <end position="86"/>
    </location>
</feature>
<dbReference type="GO" id="GO:0006914">
    <property type="term" value="P:autophagy"/>
    <property type="evidence" value="ECO:0007669"/>
    <property type="project" value="UniProtKB-KW"/>
</dbReference>
<gene>
    <name evidence="14" type="primary">LOC105906668</name>
</gene>
<keyword evidence="5" id="KW-0863">Zinc-finger</keyword>
<dbReference type="PANTHER" id="PTHR14571">
    <property type="entry name" value="HISTONE-LYSINE N-METHYLTRANSFERASE SET-26-RELATED"/>
    <property type="match status" value="1"/>
</dbReference>
<comment type="similarity">
    <text evidence="10">Belongs to the PHF23 family.</text>
</comment>
<protein>
    <submittedName>
        <fullName evidence="14">PHD finger protein 23B-like isoform X1</fullName>
    </submittedName>
</protein>
<dbReference type="GO" id="GO:1902902">
    <property type="term" value="P:negative regulation of autophagosome assembly"/>
    <property type="evidence" value="ECO:0007669"/>
    <property type="project" value="TreeGrafter"/>
</dbReference>
<keyword evidence="6" id="KW-0862">Zinc</keyword>
<evidence type="ECO:0000256" key="4">
    <source>
        <dbReference type="ARBA" id="ARBA00022723"/>
    </source>
</evidence>
<evidence type="ECO:0000256" key="2">
    <source>
        <dbReference type="ARBA" id="ARBA00004496"/>
    </source>
</evidence>
<dbReference type="GO" id="GO:0031398">
    <property type="term" value="P:positive regulation of protein ubiquitination"/>
    <property type="evidence" value="ECO:0007669"/>
    <property type="project" value="TreeGrafter"/>
</dbReference>
<feature type="compositionally biased region" description="Basic and acidic residues" evidence="11">
    <location>
        <begin position="120"/>
        <end position="138"/>
    </location>
</feature>
<keyword evidence="7" id="KW-0072">Autophagy</keyword>
<evidence type="ECO:0000256" key="1">
    <source>
        <dbReference type="ARBA" id="ARBA00004123"/>
    </source>
</evidence>
<dbReference type="InterPro" id="IPR013083">
    <property type="entry name" value="Znf_RING/FYVE/PHD"/>
</dbReference>
<dbReference type="SUPFAM" id="SSF57903">
    <property type="entry name" value="FYVE/PHD zinc finger"/>
    <property type="match status" value="1"/>
</dbReference>
<keyword evidence="8" id="KW-0539">Nucleus</keyword>
<dbReference type="Gene3D" id="3.30.40.10">
    <property type="entry name" value="Zinc/RING finger domain, C3HC4 (zinc finger)"/>
    <property type="match status" value="1"/>
</dbReference>
<dbReference type="Proteomes" id="UP000515152">
    <property type="component" value="Chromosome 8"/>
</dbReference>
<evidence type="ECO:0000313" key="13">
    <source>
        <dbReference type="Proteomes" id="UP000515152"/>
    </source>
</evidence>
<dbReference type="OrthoDB" id="79252at2759"/>
<evidence type="ECO:0000256" key="6">
    <source>
        <dbReference type="ARBA" id="ARBA00022833"/>
    </source>
</evidence>
<dbReference type="InterPro" id="IPR019787">
    <property type="entry name" value="Znf_PHD-finger"/>
</dbReference>
<organism evidence="13 14">
    <name type="scientific">Clupea harengus</name>
    <name type="common">Atlantic herring</name>
    <dbReference type="NCBI Taxonomy" id="7950"/>
    <lineage>
        <taxon>Eukaryota</taxon>
        <taxon>Metazoa</taxon>
        <taxon>Chordata</taxon>
        <taxon>Craniata</taxon>
        <taxon>Vertebrata</taxon>
        <taxon>Euteleostomi</taxon>
        <taxon>Actinopterygii</taxon>
        <taxon>Neopterygii</taxon>
        <taxon>Teleostei</taxon>
        <taxon>Clupei</taxon>
        <taxon>Clupeiformes</taxon>
        <taxon>Clupeoidei</taxon>
        <taxon>Clupeidae</taxon>
        <taxon>Clupea</taxon>
    </lineage>
</organism>
<evidence type="ECO:0000256" key="11">
    <source>
        <dbReference type="SAM" id="MobiDB-lite"/>
    </source>
</evidence>
<evidence type="ECO:0000256" key="9">
    <source>
        <dbReference type="ARBA" id="ARBA00037151"/>
    </source>
</evidence>
<dbReference type="InterPro" id="IPR019786">
    <property type="entry name" value="Zinc_finger_PHD-type_CS"/>
</dbReference>
<keyword evidence="4" id="KW-0479">Metal-binding</keyword>
<dbReference type="PANTHER" id="PTHR14571:SF8">
    <property type="entry name" value="PHD FINGER PROTEIN 23"/>
    <property type="match status" value="1"/>
</dbReference>
<evidence type="ECO:0000256" key="8">
    <source>
        <dbReference type="ARBA" id="ARBA00023242"/>
    </source>
</evidence>
<comment type="function">
    <text evidence="9">Acts as a negative regulator of autophagy.</text>
</comment>
<accession>A0A6P8FYI0</accession>
<sequence>MKPVPVLAAVDLKNRIDIQTYSGAAQNCKSESIVTPERRKRTVEDFNKFCSFVLAYAGYMPSPTEERPWFSNSKSSSSNVPGEKDHTDMHTIHTFIQKSQSKRAKNSFYQHSEGVSAKKMHLDDRTENTEQKRDRKQISSDTLSKNGDNDSGVVFEKRARIKHSKKYKEAKASLKINGSVKVEGDSFQMDNATVSRGLQEQDCGGSNGMELKDEQHRDADMSSSEGETWVADEDIMVETGDDSWALITCYCGKPFAGRPMIECNQCGVWVHLSCAKIKKSNVPDIFYCHKCRNYPLDRKSIPKMDQ</sequence>
<comment type="subcellular location">
    <subcellularLocation>
        <location evidence="2">Cytoplasm</location>
    </subcellularLocation>
    <subcellularLocation>
        <location evidence="1">Nucleus</location>
    </subcellularLocation>
</comment>
<dbReference type="GO" id="GO:0005634">
    <property type="term" value="C:nucleus"/>
    <property type="evidence" value="ECO:0007669"/>
    <property type="project" value="UniProtKB-SubCell"/>
</dbReference>
<dbReference type="CDD" id="cd15631">
    <property type="entry name" value="PHD_PHF23"/>
    <property type="match status" value="1"/>
</dbReference>
<evidence type="ECO:0000256" key="3">
    <source>
        <dbReference type="ARBA" id="ARBA00022490"/>
    </source>
</evidence>
<feature type="region of interest" description="Disordered" evidence="11">
    <location>
        <begin position="112"/>
        <end position="151"/>
    </location>
</feature>